<dbReference type="SUPFAM" id="SSF63999">
    <property type="entry name" value="Thiamin pyrophosphokinase, catalytic domain"/>
    <property type="match status" value="1"/>
</dbReference>
<dbReference type="GO" id="GO:0016301">
    <property type="term" value="F:kinase activity"/>
    <property type="evidence" value="ECO:0007669"/>
    <property type="project" value="UniProtKB-KW"/>
</dbReference>
<keyword evidence="8" id="KW-1185">Reference proteome</keyword>
<dbReference type="PANTHER" id="PTHR13622:SF8">
    <property type="entry name" value="THIAMIN PYROPHOSPHOKINASE 1"/>
    <property type="match status" value="1"/>
</dbReference>
<reference evidence="7" key="1">
    <citation type="submission" date="2023-10" db="EMBL/GenBank/DDBJ databases">
        <title>Genome assembly of Pristionchus species.</title>
        <authorList>
            <person name="Yoshida K."/>
            <person name="Sommer R.J."/>
        </authorList>
    </citation>
    <scope>NUCLEOTIDE SEQUENCE</scope>
    <source>
        <strain evidence="7">RS0144</strain>
    </source>
</reference>
<dbReference type="GO" id="GO:0005524">
    <property type="term" value="F:ATP binding"/>
    <property type="evidence" value="ECO:0007669"/>
    <property type="project" value="UniProtKB-KW"/>
</dbReference>
<dbReference type="InterPro" id="IPR007373">
    <property type="entry name" value="Thiamin_PyroPKinase_B1-bd"/>
</dbReference>
<dbReference type="SMART" id="SM00983">
    <property type="entry name" value="TPK_B1_binding"/>
    <property type="match status" value="1"/>
</dbReference>
<evidence type="ECO:0000313" key="6">
    <source>
        <dbReference type="EMBL" id="GMS92782.1"/>
    </source>
</evidence>
<dbReference type="Proteomes" id="UP001432027">
    <property type="component" value="Unassembled WGS sequence"/>
</dbReference>
<organism evidence="7 8">
    <name type="scientific">Pristionchus entomophagus</name>
    <dbReference type="NCBI Taxonomy" id="358040"/>
    <lineage>
        <taxon>Eukaryota</taxon>
        <taxon>Metazoa</taxon>
        <taxon>Ecdysozoa</taxon>
        <taxon>Nematoda</taxon>
        <taxon>Chromadorea</taxon>
        <taxon>Rhabditida</taxon>
        <taxon>Rhabditina</taxon>
        <taxon>Diplogasteromorpha</taxon>
        <taxon>Diplogasteroidea</taxon>
        <taxon>Neodiplogasteridae</taxon>
        <taxon>Pristionchus</taxon>
    </lineage>
</organism>
<protein>
    <recommendedName>
        <fullName evidence="5">Thiamin pyrophosphokinase thiamin-binding domain-containing protein</fullName>
    </recommendedName>
</protein>
<dbReference type="InterPro" id="IPR007371">
    <property type="entry name" value="TPK_catalytic"/>
</dbReference>
<dbReference type="GO" id="GO:0030975">
    <property type="term" value="F:thiamine binding"/>
    <property type="evidence" value="ECO:0007669"/>
    <property type="project" value="InterPro"/>
</dbReference>
<dbReference type="GO" id="GO:0009229">
    <property type="term" value="P:thiamine diphosphate biosynthetic process"/>
    <property type="evidence" value="ECO:0007669"/>
    <property type="project" value="InterPro"/>
</dbReference>
<accession>A0AAV5URH8</accession>
<dbReference type="AlphaFoldDB" id="A0AAV5URH8"/>
<keyword evidence="4" id="KW-0067">ATP-binding</keyword>
<keyword evidence="2" id="KW-0547">Nucleotide-binding</keyword>
<dbReference type="EMBL" id="BTSX01000080">
    <property type="protein sequence ID" value="GMT08415.1"/>
    <property type="molecule type" value="Genomic_DNA"/>
</dbReference>
<dbReference type="InterPro" id="IPR036371">
    <property type="entry name" value="TPK_B1-bd_sf"/>
</dbReference>
<gene>
    <name evidence="6" type="ORF">PENTCL1PPCAC_14957</name>
    <name evidence="7" type="ORF">PENTCL1PPCAC_30589</name>
</gene>
<name>A0AAV5URH8_9BILA</name>
<feature type="domain" description="Thiamin pyrophosphokinase thiamin-binding" evidence="5">
    <location>
        <begin position="172"/>
        <end position="238"/>
    </location>
</feature>
<evidence type="ECO:0000313" key="8">
    <source>
        <dbReference type="Proteomes" id="UP001432027"/>
    </source>
</evidence>
<evidence type="ECO:0000256" key="1">
    <source>
        <dbReference type="ARBA" id="ARBA00022679"/>
    </source>
</evidence>
<dbReference type="Gene3D" id="3.40.50.10240">
    <property type="entry name" value="Thiamin pyrophosphokinase, catalytic domain"/>
    <property type="match status" value="1"/>
</dbReference>
<dbReference type="Pfam" id="PF04263">
    <property type="entry name" value="TPK_catalytic"/>
    <property type="match status" value="1"/>
</dbReference>
<evidence type="ECO:0000256" key="3">
    <source>
        <dbReference type="ARBA" id="ARBA00022777"/>
    </source>
</evidence>
<comment type="caution">
    <text evidence="7">The sequence shown here is derived from an EMBL/GenBank/DDBJ whole genome shotgun (WGS) entry which is preliminary data.</text>
</comment>
<dbReference type="Pfam" id="PF04265">
    <property type="entry name" value="TPK_B1_binding"/>
    <property type="match status" value="1"/>
</dbReference>
<dbReference type="SUPFAM" id="SSF63862">
    <property type="entry name" value="Thiamin pyrophosphokinase, substrate-binding domain"/>
    <property type="match status" value="1"/>
</dbReference>
<keyword evidence="3" id="KW-0418">Kinase</keyword>
<dbReference type="EMBL" id="BTSX01000004">
    <property type="protein sequence ID" value="GMS92782.1"/>
    <property type="molecule type" value="Genomic_DNA"/>
</dbReference>
<evidence type="ECO:0000313" key="7">
    <source>
        <dbReference type="EMBL" id="GMT08415.1"/>
    </source>
</evidence>
<dbReference type="PANTHER" id="PTHR13622">
    <property type="entry name" value="THIAMIN PYROPHOSPHOKINASE"/>
    <property type="match status" value="1"/>
</dbReference>
<dbReference type="GO" id="GO:0004788">
    <property type="term" value="F:thiamine diphosphokinase activity"/>
    <property type="evidence" value="ECO:0007669"/>
    <property type="project" value="InterPro"/>
</dbReference>
<proteinExistence type="predicted"/>
<dbReference type="InterPro" id="IPR036759">
    <property type="entry name" value="TPK_catalytic_sf"/>
</dbReference>
<evidence type="ECO:0000259" key="5">
    <source>
        <dbReference type="SMART" id="SM00983"/>
    </source>
</evidence>
<feature type="non-terminal residue" evidence="7">
    <location>
        <position position="262"/>
    </location>
</feature>
<keyword evidence="1" id="KW-0808">Transferase</keyword>
<evidence type="ECO:0000256" key="2">
    <source>
        <dbReference type="ARBA" id="ARBA00022741"/>
    </source>
</evidence>
<evidence type="ECO:0000256" key="4">
    <source>
        <dbReference type="ARBA" id="ARBA00022840"/>
    </source>
</evidence>
<sequence>MGSIVRPLDVFSRAAARSSCVWLGSCFSPSASERPCWQWIWNGAEHRITNDRGAVDMHNRVRLGELHCPTVICGDIGSIGELTKQMYSDKHTLFLPDALERRSDLITALNFLRNAEEAPLTLVLGGLSGRMDRTLATLHSLVLAQSIASRAHPSAPIFVLDGDDLVCVLRQGLHHFHLNASHLTGVCGIAPIVQTETIVTTRGFRWDLQNSWLSFDCPTSTTNELASEDITVDTSAPVNITLQLKGHLTYLTEPSVNVLPFG</sequence>